<organism evidence="2 3">
    <name type="scientific">Dipteronia sinensis</name>
    <dbReference type="NCBI Taxonomy" id="43782"/>
    <lineage>
        <taxon>Eukaryota</taxon>
        <taxon>Viridiplantae</taxon>
        <taxon>Streptophyta</taxon>
        <taxon>Embryophyta</taxon>
        <taxon>Tracheophyta</taxon>
        <taxon>Spermatophyta</taxon>
        <taxon>Magnoliopsida</taxon>
        <taxon>eudicotyledons</taxon>
        <taxon>Gunneridae</taxon>
        <taxon>Pentapetalae</taxon>
        <taxon>rosids</taxon>
        <taxon>malvids</taxon>
        <taxon>Sapindales</taxon>
        <taxon>Sapindaceae</taxon>
        <taxon>Hippocastanoideae</taxon>
        <taxon>Acereae</taxon>
        <taxon>Dipteronia</taxon>
    </lineage>
</organism>
<dbReference type="Proteomes" id="UP001281410">
    <property type="component" value="Unassembled WGS sequence"/>
</dbReference>
<dbReference type="PANTHER" id="PTHR47723">
    <property type="entry name" value="OS05G0353850 PROTEIN"/>
    <property type="match status" value="1"/>
</dbReference>
<dbReference type="InterPro" id="IPR053151">
    <property type="entry name" value="RNase_H-like"/>
</dbReference>
<dbReference type="InterPro" id="IPR044730">
    <property type="entry name" value="RNase_H-like_dom_plant"/>
</dbReference>
<dbReference type="InterPro" id="IPR002156">
    <property type="entry name" value="RNaseH_domain"/>
</dbReference>
<dbReference type="AlphaFoldDB" id="A0AAE0EC28"/>
<comment type="caution">
    <text evidence="2">The sequence shown here is derived from an EMBL/GenBank/DDBJ whole genome shotgun (WGS) entry which is preliminary data.</text>
</comment>
<reference evidence="2" key="1">
    <citation type="journal article" date="2023" name="Plant J.">
        <title>Genome sequences and population genomics provide insights into the demographic history, inbreeding, and mutation load of two 'living fossil' tree species of Dipteronia.</title>
        <authorList>
            <person name="Feng Y."/>
            <person name="Comes H.P."/>
            <person name="Chen J."/>
            <person name="Zhu S."/>
            <person name="Lu R."/>
            <person name="Zhang X."/>
            <person name="Li P."/>
            <person name="Qiu J."/>
            <person name="Olsen K.M."/>
            <person name="Qiu Y."/>
        </authorList>
    </citation>
    <scope>NUCLEOTIDE SEQUENCE</scope>
    <source>
        <strain evidence="2">NBL</strain>
    </source>
</reference>
<proteinExistence type="predicted"/>
<feature type="domain" description="RNase H type-1" evidence="1">
    <location>
        <begin position="12"/>
        <end position="120"/>
    </location>
</feature>
<gene>
    <name evidence="2" type="ORF">Dsin_014960</name>
</gene>
<accession>A0AAE0EC28</accession>
<evidence type="ECO:0000313" key="2">
    <source>
        <dbReference type="EMBL" id="KAK3220990.1"/>
    </source>
</evidence>
<dbReference type="EMBL" id="JANJYJ010000004">
    <property type="protein sequence ID" value="KAK3220990.1"/>
    <property type="molecule type" value="Genomic_DNA"/>
</dbReference>
<dbReference type="PANTHER" id="PTHR47723:SF19">
    <property type="entry name" value="POLYNUCLEOTIDYL TRANSFERASE, RIBONUCLEASE H-LIKE SUPERFAMILY PROTEIN"/>
    <property type="match status" value="1"/>
</dbReference>
<dbReference type="CDD" id="cd06222">
    <property type="entry name" value="RNase_H_like"/>
    <property type="match status" value="1"/>
</dbReference>
<evidence type="ECO:0000259" key="1">
    <source>
        <dbReference type="Pfam" id="PF13456"/>
    </source>
</evidence>
<dbReference type="Gene3D" id="3.30.420.10">
    <property type="entry name" value="Ribonuclease H-like superfamily/Ribonuclease H"/>
    <property type="match status" value="1"/>
</dbReference>
<dbReference type="InterPro" id="IPR036397">
    <property type="entry name" value="RNaseH_sf"/>
</dbReference>
<dbReference type="Pfam" id="PF13456">
    <property type="entry name" value="RVT_3"/>
    <property type="match status" value="1"/>
</dbReference>
<dbReference type="GO" id="GO:0004523">
    <property type="term" value="F:RNA-DNA hybrid ribonuclease activity"/>
    <property type="evidence" value="ECO:0007669"/>
    <property type="project" value="InterPro"/>
</dbReference>
<keyword evidence="3" id="KW-1185">Reference proteome</keyword>
<name>A0AAE0EC28_9ROSI</name>
<sequence length="147" mass="15592">MRRLVREIFLVGVGIVIRNRDGCVVGSSTQRLVASFSLMVAEATTIVCGINFAVSSGWLLCVLESDAKSMVGLVLSGTAPLAEVGVVIVDIIRLVNGFQIALSFVPRAADRVADCLAKLALASSEDHFYLNSIPPSMEGLVLADWLG</sequence>
<dbReference type="GO" id="GO:0003676">
    <property type="term" value="F:nucleic acid binding"/>
    <property type="evidence" value="ECO:0007669"/>
    <property type="project" value="InterPro"/>
</dbReference>
<evidence type="ECO:0000313" key="3">
    <source>
        <dbReference type="Proteomes" id="UP001281410"/>
    </source>
</evidence>
<protein>
    <recommendedName>
        <fullName evidence="1">RNase H type-1 domain-containing protein</fullName>
    </recommendedName>
</protein>